<dbReference type="GO" id="GO:0045892">
    <property type="term" value="P:negative regulation of DNA-templated transcription"/>
    <property type="evidence" value="ECO:0007669"/>
    <property type="project" value="TreeGrafter"/>
</dbReference>
<dbReference type="SUPFAM" id="SSF55781">
    <property type="entry name" value="GAF domain-like"/>
    <property type="match status" value="1"/>
</dbReference>
<keyword evidence="2" id="KW-0238">DNA-binding</keyword>
<comment type="caution">
    <text evidence="6">The sequence shown here is derived from an EMBL/GenBank/DDBJ whole genome shotgun (WGS) entry which is preliminary data.</text>
</comment>
<gene>
    <name evidence="6" type="ORF">AUR04nite_17900</name>
</gene>
<evidence type="ECO:0000313" key="7">
    <source>
        <dbReference type="Proteomes" id="UP000316612"/>
    </source>
</evidence>
<dbReference type="Proteomes" id="UP000316612">
    <property type="component" value="Unassembled WGS sequence"/>
</dbReference>
<keyword evidence="7" id="KW-1185">Reference proteome</keyword>
<proteinExistence type="predicted"/>
<dbReference type="InterPro" id="IPR050707">
    <property type="entry name" value="HTH_MetabolicPath_Reg"/>
</dbReference>
<dbReference type="EMBL" id="BJNY01000009">
    <property type="protein sequence ID" value="GED06258.1"/>
    <property type="molecule type" value="Genomic_DNA"/>
</dbReference>
<feature type="domain" description="HTH iclR-type" evidence="4">
    <location>
        <begin position="2"/>
        <end position="61"/>
    </location>
</feature>
<evidence type="ECO:0000256" key="2">
    <source>
        <dbReference type="ARBA" id="ARBA00023125"/>
    </source>
</evidence>
<dbReference type="OrthoDB" id="4068713at2"/>
<dbReference type="PANTHER" id="PTHR30136:SF24">
    <property type="entry name" value="HTH-TYPE TRANSCRIPTIONAL REPRESSOR ALLR"/>
    <property type="match status" value="1"/>
</dbReference>
<dbReference type="SMART" id="SM00346">
    <property type="entry name" value="HTH_ICLR"/>
    <property type="match status" value="1"/>
</dbReference>
<dbReference type="Pfam" id="PF01614">
    <property type="entry name" value="IclR_C"/>
    <property type="match status" value="1"/>
</dbReference>
<dbReference type="AlphaFoldDB" id="A0A4Y4DSC2"/>
<sequence length="253" mass="28098">MSATLKRALGLLDLVAIEPKSLDELAADSQVHKTTIMRQLHTLEECRFVVRNDQGKYQLGSKLFELSSLALEQRNIVHVARPHLTALNRSTGHTVHLAAFEGPEVVYIDKLESRHAVRMYSRIGLTASLHATAVAKVLLCDLPIERQEHIAQSLNYHRYTQNTLSNADDFLTSLDTVRRQGFAYDDREHEEFVHCVAAPIRDATGHVVAAVSCSVPVVLLNKEELLALVPDIKSAAEAISSDLGYVSIERNTL</sequence>
<organism evidence="6 7">
    <name type="scientific">Glutamicibacter uratoxydans</name>
    <name type="common">Arthrobacter uratoxydans</name>
    <dbReference type="NCBI Taxonomy" id="43667"/>
    <lineage>
        <taxon>Bacteria</taxon>
        <taxon>Bacillati</taxon>
        <taxon>Actinomycetota</taxon>
        <taxon>Actinomycetes</taxon>
        <taxon>Micrococcales</taxon>
        <taxon>Micrococcaceae</taxon>
        <taxon>Glutamicibacter</taxon>
    </lineage>
</organism>
<dbReference type="PROSITE" id="PS51078">
    <property type="entry name" value="ICLR_ED"/>
    <property type="match status" value="1"/>
</dbReference>
<dbReference type="Gene3D" id="3.30.450.40">
    <property type="match status" value="1"/>
</dbReference>
<accession>A0A4Y4DSC2</accession>
<dbReference type="InterPro" id="IPR036388">
    <property type="entry name" value="WH-like_DNA-bd_sf"/>
</dbReference>
<evidence type="ECO:0000256" key="3">
    <source>
        <dbReference type="ARBA" id="ARBA00023163"/>
    </source>
</evidence>
<dbReference type="Gene3D" id="1.10.10.10">
    <property type="entry name" value="Winged helix-like DNA-binding domain superfamily/Winged helix DNA-binding domain"/>
    <property type="match status" value="1"/>
</dbReference>
<dbReference type="GO" id="GO:0003700">
    <property type="term" value="F:DNA-binding transcription factor activity"/>
    <property type="evidence" value="ECO:0007669"/>
    <property type="project" value="TreeGrafter"/>
</dbReference>
<dbReference type="InterPro" id="IPR005471">
    <property type="entry name" value="Tscrpt_reg_IclR_N"/>
</dbReference>
<evidence type="ECO:0000313" key="6">
    <source>
        <dbReference type="EMBL" id="GED06258.1"/>
    </source>
</evidence>
<keyword evidence="1" id="KW-0805">Transcription regulation</keyword>
<dbReference type="SUPFAM" id="SSF46785">
    <property type="entry name" value="Winged helix' DNA-binding domain"/>
    <property type="match status" value="1"/>
</dbReference>
<evidence type="ECO:0000259" key="5">
    <source>
        <dbReference type="PROSITE" id="PS51078"/>
    </source>
</evidence>
<dbReference type="InterPro" id="IPR036390">
    <property type="entry name" value="WH_DNA-bd_sf"/>
</dbReference>
<dbReference type="PROSITE" id="PS51077">
    <property type="entry name" value="HTH_ICLR"/>
    <property type="match status" value="1"/>
</dbReference>
<protein>
    <submittedName>
        <fullName evidence="6">IclR family transcriptional regulator</fullName>
    </submittedName>
</protein>
<evidence type="ECO:0000256" key="1">
    <source>
        <dbReference type="ARBA" id="ARBA00023015"/>
    </source>
</evidence>
<dbReference type="RefSeq" id="WP_141364136.1">
    <property type="nucleotide sequence ID" value="NZ_BAAAJL010000011.1"/>
</dbReference>
<dbReference type="PANTHER" id="PTHR30136">
    <property type="entry name" value="HELIX-TURN-HELIX TRANSCRIPTIONAL REGULATOR, ICLR FAMILY"/>
    <property type="match status" value="1"/>
</dbReference>
<reference evidence="6 7" key="1">
    <citation type="submission" date="2019-06" db="EMBL/GenBank/DDBJ databases">
        <title>Whole genome shotgun sequence of Glutamicibacter uratoxydans NBRC 15515.</title>
        <authorList>
            <person name="Hosoyama A."/>
            <person name="Uohara A."/>
            <person name="Ohji S."/>
            <person name="Ichikawa N."/>
        </authorList>
    </citation>
    <scope>NUCLEOTIDE SEQUENCE [LARGE SCALE GENOMIC DNA]</scope>
    <source>
        <strain evidence="6 7">NBRC 15515</strain>
    </source>
</reference>
<evidence type="ECO:0000259" key="4">
    <source>
        <dbReference type="PROSITE" id="PS51077"/>
    </source>
</evidence>
<keyword evidence="3" id="KW-0804">Transcription</keyword>
<dbReference type="InterPro" id="IPR014757">
    <property type="entry name" value="Tscrpt_reg_IclR_C"/>
</dbReference>
<dbReference type="InterPro" id="IPR029016">
    <property type="entry name" value="GAF-like_dom_sf"/>
</dbReference>
<dbReference type="GO" id="GO:0003677">
    <property type="term" value="F:DNA binding"/>
    <property type="evidence" value="ECO:0007669"/>
    <property type="project" value="UniProtKB-KW"/>
</dbReference>
<dbReference type="Pfam" id="PF09339">
    <property type="entry name" value="HTH_IclR"/>
    <property type="match status" value="1"/>
</dbReference>
<name>A0A4Y4DSC2_GLUUR</name>
<feature type="domain" description="IclR-ED" evidence="5">
    <location>
        <begin position="62"/>
        <end position="245"/>
    </location>
</feature>